<dbReference type="RefSeq" id="XP_060279156.1">
    <property type="nucleotide sequence ID" value="XM_060432036.1"/>
</dbReference>
<accession>A0AAJ0FH21</accession>
<reference evidence="1" key="1">
    <citation type="submission" date="2023-06" db="EMBL/GenBank/DDBJ databases">
        <title>Genome-scale phylogeny and comparative genomics of the fungal order Sordariales.</title>
        <authorList>
            <consortium name="Lawrence Berkeley National Laboratory"/>
            <person name="Hensen N."/>
            <person name="Bonometti L."/>
            <person name="Westerberg I."/>
            <person name="Brannstrom I.O."/>
            <person name="Guillou S."/>
            <person name="Cros-Aarteil S."/>
            <person name="Calhoun S."/>
            <person name="Haridas S."/>
            <person name="Kuo A."/>
            <person name="Mondo S."/>
            <person name="Pangilinan J."/>
            <person name="Riley R."/>
            <person name="Labutti K."/>
            <person name="Andreopoulos B."/>
            <person name="Lipzen A."/>
            <person name="Chen C."/>
            <person name="Yanf M."/>
            <person name="Daum C."/>
            <person name="Ng V."/>
            <person name="Clum A."/>
            <person name="Steindorff A."/>
            <person name="Ohm R."/>
            <person name="Martin F."/>
            <person name="Silar P."/>
            <person name="Natvig D."/>
            <person name="Lalanne C."/>
            <person name="Gautier V."/>
            <person name="Ament-Velasquez S.L."/>
            <person name="Kruys A."/>
            <person name="Hutchinson M.I."/>
            <person name="Powell A.J."/>
            <person name="Barry K."/>
            <person name="Miller A.N."/>
            <person name="Grigoriev I.V."/>
            <person name="Debuchy R."/>
            <person name="Gladieux P."/>
            <person name="Thoren M.H."/>
            <person name="Johannesson H."/>
        </authorList>
    </citation>
    <scope>NUCLEOTIDE SEQUENCE</scope>
    <source>
        <strain evidence="1">8032-3</strain>
    </source>
</reference>
<dbReference type="Proteomes" id="UP001244011">
    <property type="component" value="Unassembled WGS sequence"/>
</dbReference>
<name>A0AAJ0FH21_9PEZI</name>
<sequence length="311" mass="31421">MDTKRSNRFPDPRVKRYRVGGNSSFGGSVGESVKSGLTINLPYGGIAVTIPAGGGIIYPPGCTTITLPLFASTLALGGDGAIIGLTHRDGNISLPNGTHVLLNGGSMTSPPSQTINLPGGITSTGATINLSGGTILTVPSDYVFTKRTVALPVSEYLEREWSLPGDMILPQDATLTIPKNGNLVVGLGGITSSSDIILNGSTPFPREVTLGAALFFSFKISIPKGVRILAGTVVGPATDHLPAGTVIPGGNVFPSDTVVSAGIRLPTGTVLPGGTTVPRGTVLPAGIKLPRGATLPAGITLPGGTTLAKGN</sequence>
<proteinExistence type="predicted"/>
<dbReference type="InterPro" id="IPR011004">
    <property type="entry name" value="Trimer_LpxA-like_sf"/>
</dbReference>
<evidence type="ECO:0000313" key="2">
    <source>
        <dbReference type="Proteomes" id="UP001244011"/>
    </source>
</evidence>
<protein>
    <submittedName>
        <fullName evidence="1">Uncharacterized protein</fullName>
    </submittedName>
</protein>
<dbReference type="EMBL" id="MU839032">
    <property type="protein sequence ID" value="KAK1762943.1"/>
    <property type="molecule type" value="Genomic_DNA"/>
</dbReference>
<dbReference type="GeneID" id="85315223"/>
<comment type="caution">
    <text evidence="1">The sequence shown here is derived from an EMBL/GenBank/DDBJ whole genome shotgun (WGS) entry which is preliminary data.</text>
</comment>
<dbReference type="SUPFAM" id="SSF51161">
    <property type="entry name" value="Trimeric LpxA-like enzymes"/>
    <property type="match status" value="1"/>
</dbReference>
<evidence type="ECO:0000313" key="1">
    <source>
        <dbReference type="EMBL" id="KAK1762943.1"/>
    </source>
</evidence>
<keyword evidence="2" id="KW-1185">Reference proteome</keyword>
<dbReference type="AlphaFoldDB" id="A0AAJ0FH21"/>
<gene>
    <name evidence="1" type="ORF">QBC33DRAFT_599582</name>
</gene>
<organism evidence="1 2">
    <name type="scientific">Phialemonium atrogriseum</name>
    <dbReference type="NCBI Taxonomy" id="1093897"/>
    <lineage>
        <taxon>Eukaryota</taxon>
        <taxon>Fungi</taxon>
        <taxon>Dikarya</taxon>
        <taxon>Ascomycota</taxon>
        <taxon>Pezizomycotina</taxon>
        <taxon>Sordariomycetes</taxon>
        <taxon>Sordariomycetidae</taxon>
        <taxon>Cephalothecales</taxon>
        <taxon>Cephalothecaceae</taxon>
        <taxon>Phialemonium</taxon>
    </lineage>
</organism>